<keyword evidence="7" id="KW-1185">Reference proteome</keyword>
<keyword evidence="6" id="KW-0560">Oxidoreductase</keyword>
<accession>A0A1R1PZ96</accession>
<evidence type="ECO:0000256" key="5">
    <source>
        <dbReference type="SAM" id="MobiDB-lite"/>
    </source>
</evidence>
<feature type="compositionally biased region" description="Polar residues" evidence="5">
    <location>
        <begin position="441"/>
        <end position="451"/>
    </location>
</feature>
<dbReference type="GO" id="GO:0046872">
    <property type="term" value="F:metal ion binding"/>
    <property type="evidence" value="ECO:0007669"/>
    <property type="project" value="UniProtKB-KW"/>
</dbReference>
<dbReference type="PANTHER" id="PTHR28657">
    <property type="entry name" value="INDOLEAMINE 2,3-DIOXYGENASE"/>
    <property type="match status" value="1"/>
</dbReference>
<dbReference type="InterPro" id="IPR037217">
    <property type="entry name" value="Trp/Indoleamine_2_3_dOase-like"/>
</dbReference>
<dbReference type="SUPFAM" id="SSF140959">
    <property type="entry name" value="Indolic compounds 2,3-dioxygenase-like"/>
    <property type="match status" value="1"/>
</dbReference>
<feature type="binding site" description="proximal binding residue" evidence="4">
    <location>
        <position position="424"/>
    </location>
    <ligand>
        <name>heme b</name>
        <dbReference type="ChEBI" id="CHEBI:60344"/>
    </ligand>
    <ligandPart>
        <name>Fe</name>
        <dbReference type="ChEBI" id="CHEBI:18248"/>
    </ligandPart>
</feature>
<keyword evidence="6" id="KW-0223">Dioxygenase</keyword>
<evidence type="ECO:0000256" key="1">
    <source>
        <dbReference type="ARBA" id="ARBA00007119"/>
    </source>
</evidence>
<evidence type="ECO:0000256" key="2">
    <source>
        <dbReference type="ARBA" id="ARBA00022723"/>
    </source>
</evidence>
<dbReference type="PROSITE" id="PS00876">
    <property type="entry name" value="IDO_1"/>
    <property type="match status" value="1"/>
</dbReference>
<evidence type="ECO:0000256" key="3">
    <source>
        <dbReference type="ARBA" id="ARBA00023004"/>
    </source>
</evidence>
<dbReference type="GO" id="GO:0034354">
    <property type="term" value="P:'de novo' NAD+ biosynthetic process from L-tryptophan"/>
    <property type="evidence" value="ECO:0007669"/>
    <property type="project" value="TreeGrafter"/>
</dbReference>
<comment type="caution">
    <text evidence="6">The sequence shown here is derived from an EMBL/GenBank/DDBJ whole genome shotgun (WGS) entry which is preliminary data.</text>
</comment>
<name>A0A1R1PZ96_ZANCU</name>
<dbReference type="GO" id="GO:0019441">
    <property type="term" value="P:L-tryptophan catabolic process to kynurenine"/>
    <property type="evidence" value="ECO:0007669"/>
    <property type="project" value="InterPro"/>
</dbReference>
<feature type="region of interest" description="Disordered" evidence="5">
    <location>
        <begin position="308"/>
        <end position="327"/>
    </location>
</feature>
<evidence type="ECO:0000313" key="7">
    <source>
        <dbReference type="Proteomes" id="UP000188320"/>
    </source>
</evidence>
<dbReference type="Gene3D" id="1.20.58.480">
    <property type="match status" value="1"/>
</dbReference>
<reference evidence="7" key="1">
    <citation type="submission" date="2017-01" db="EMBL/GenBank/DDBJ databases">
        <authorList>
            <person name="Wang Y."/>
            <person name="White M."/>
            <person name="Kvist S."/>
            <person name="Moncalvo J.-M."/>
        </authorList>
    </citation>
    <scope>NUCLEOTIDE SEQUENCE [LARGE SCALE GENOMIC DNA]</scope>
    <source>
        <strain evidence="7">COL-18-3</strain>
    </source>
</reference>
<dbReference type="EMBL" id="LSSK01000009">
    <property type="protein sequence ID" value="OMH86288.1"/>
    <property type="molecule type" value="Genomic_DNA"/>
</dbReference>
<evidence type="ECO:0000256" key="4">
    <source>
        <dbReference type="PIRSR" id="PIRSR600898-1"/>
    </source>
</evidence>
<keyword evidence="2 4" id="KW-0479">Metal-binding</keyword>
<dbReference type="Pfam" id="PF01231">
    <property type="entry name" value="IDO"/>
    <property type="match status" value="1"/>
</dbReference>
<dbReference type="GO" id="GO:0005737">
    <property type="term" value="C:cytoplasm"/>
    <property type="evidence" value="ECO:0007669"/>
    <property type="project" value="TreeGrafter"/>
</dbReference>
<organism evidence="6 7">
    <name type="scientific">Zancudomyces culisetae</name>
    <name type="common">Gut fungus</name>
    <name type="synonym">Smittium culisetae</name>
    <dbReference type="NCBI Taxonomy" id="1213189"/>
    <lineage>
        <taxon>Eukaryota</taxon>
        <taxon>Fungi</taxon>
        <taxon>Fungi incertae sedis</taxon>
        <taxon>Zoopagomycota</taxon>
        <taxon>Kickxellomycotina</taxon>
        <taxon>Harpellomycetes</taxon>
        <taxon>Harpellales</taxon>
        <taxon>Legeriomycetaceae</taxon>
        <taxon>Zancudomyces</taxon>
    </lineage>
</organism>
<comment type="similarity">
    <text evidence="1">Belongs to the indoleamine 2,3-dioxygenase family.</text>
</comment>
<dbReference type="AlphaFoldDB" id="A0A1R1PZ96"/>
<feature type="region of interest" description="Disordered" evidence="5">
    <location>
        <begin position="440"/>
        <end position="459"/>
    </location>
</feature>
<gene>
    <name evidence="6" type="ORF">AX774_g180</name>
</gene>
<sequence>MQTTENWSFMPRSLEEYDVNLVNGFTPEQTPLSRLPDEYYSPWEDLVSRLTDHLLAGRFRERVLQLPLLSIDRLTCRREYQRAYVVLTFLAHSYVWGLHQKAEDVIPECIAVPLWQVSRYLGIKPVVTNASVVLWNWEVLDTNRERMELDNLASLITFTGSPDEAWFYLVSVAIEAKGGEILRDIGKAISNVGANNMDGVTNALLSLAKSIVLITKILNRMYEKNDPYMFYWKIRQYLAGWENMKDAGLEHGVMYEGAEKVDDTYLTDGSDTESSLYKKYPGGSAAQSSVLQAIDVALGIAYYPTSASAENARPDSPQPSSRVPEVRPPQNHYLLRMRDHMPSLHKLFLEDLAGAPGIRRYVLENTRGISKPSTTEFTPQIEINENLSDGETTESAQPSKAQKIGLIKAYNNCISALKAFRSSHIFIVKKYVVEQARSGRTAGSSAVNSRDASPVGDRTRVNSPIITEKIVTVTPKAVVNGLAQAVEEGKAVVGTGGTDAIEFLSSIRNKTGTYRI</sequence>
<dbReference type="GO" id="GO:0033754">
    <property type="term" value="F:indoleamine 2,3-dioxygenase activity"/>
    <property type="evidence" value="ECO:0007669"/>
    <property type="project" value="TreeGrafter"/>
</dbReference>
<evidence type="ECO:0000313" key="6">
    <source>
        <dbReference type="EMBL" id="OMH86288.1"/>
    </source>
</evidence>
<dbReference type="OrthoDB" id="540174at2759"/>
<dbReference type="InterPro" id="IPR000898">
    <property type="entry name" value="Indolamine_dOase"/>
</dbReference>
<dbReference type="Proteomes" id="UP000188320">
    <property type="component" value="Unassembled WGS sequence"/>
</dbReference>
<dbReference type="PANTHER" id="PTHR28657:SF5">
    <property type="entry name" value="INDOLEAMINE 2,3-DIOXYGENASE"/>
    <property type="match status" value="1"/>
</dbReference>
<keyword evidence="3 4" id="KW-0408">Iron</keyword>
<proteinExistence type="inferred from homology"/>
<protein>
    <submittedName>
        <fullName evidence="6">Indoleamine 2,3-dioxygenase</fullName>
    </submittedName>
</protein>
<dbReference type="GO" id="GO:0020037">
    <property type="term" value="F:heme binding"/>
    <property type="evidence" value="ECO:0007669"/>
    <property type="project" value="InterPro"/>
</dbReference>
<keyword evidence="4" id="KW-0349">Heme</keyword>